<protein>
    <recommendedName>
        <fullName evidence="5">Thioesterase domain-containing protein</fullName>
    </recommendedName>
</protein>
<evidence type="ECO:0000313" key="4">
    <source>
        <dbReference type="Proteomes" id="UP000799118"/>
    </source>
</evidence>
<dbReference type="PANTHER" id="PTHR21660">
    <property type="entry name" value="THIOESTERASE SUPERFAMILY MEMBER-RELATED"/>
    <property type="match status" value="1"/>
</dbReference>
<dbReference type="Proteomes" id="UP000799118">
    <property type="component" value="Unassembled WGS sequence"/>
</dbReference>
<sequence length="244" mass="27019">MASNNRSQDSQQHEQWPSDASAFPIIPPDTTTSQISPSSISTTNVSEIRGNVSDASKRFVMDIFAYYIGAKEESFGVEVGRRLKMQSMNVWSSNTTTRRRVEAQTVFDITVTADMCNPMGTLHGACACYIVDPCSMSAIVVLGAALGIDATGVSQSMNLIWHKPAKMGTKLHVLSTSVFIEGRVRTARVEIFDSETDQLYVSAIHSTMHSGSKSEQEAYYVRSYSSVPWDRPRIRAIGLWRSYL</sequence>
<name>A0A6A4I090_9AGAR</name>
<dbReference type="Gene3D" id="3.10.129.10">
    <property type="entry name" value="Hotdog Thioesterase"/>
    <property type="match status" value="1"/>
</dbReference>
<evidence type="ECO:0000313" key="3">
    <source>
        <dbReference type="EMBL" id="KAE9404179.1"/>
    </source>
</evidence>
<proteinExistence type="predicted"/>
<dbReference type="PANTHER" id="PTHR21660:SF1">
    <property type="entry name" value="ACYL-COENZYME A THIOESTERASE 13"/>
    <property type="match status" value="1"/>
</dbReference>
<evidence type="ECO:0008006" key="5">
    <source>
        <dbReference type="Google" id="ProtNLM"/>
    </source>
</evidence>
<reference evidence="3" key="1">
    <citation type="journal article" date="2019" name="Environ. Microbiol.">
        <title>Fungal ecological strategies reflected in gene transcription - a case study of two litter decomposers.</title>
        <authorList>
            <person name="Barbi F."/>
            <person name="Kohler A."/>
            <person name="Barry K."/>
            <person name="Baskaran P."/>
            <person name="Daum C."/>
            <person name="Fauchery L."/>
            <person name="Ihrmark K."/>
            <person name="Kuo A."/>
            <person name="LaButti K."/>
            <person name="Lipzen A."/>
            <person name="Morin E."/>
            <person name="Grigoriev I.V."/>
            <person name="Henrissat B."/>
            <person name="Lindahl B."/>
            <person name="Martin F."/>
        </authorList>
    </citation>
    <scope>NUCLEOTIDE SEQUENCE</scope>
    <source>
        <strain evidence="3">JB14</strain>
    </source>
</reference>
<accession>A0A6A4I090</accession>
<dbReference type="InterPro" id="IPR029069">
    <property type="entry name" value="HotDog_dom_sf"/>
</dbReference>
<feature type="region of interest" description="Disordered" evidence="2">
    <location>
        <begin position="1"/>
        <end position="42"/>
    </location>
</feature>
<dbReference type="AlphaFoldDB" id="A0A6A4I090"/>
<dbReference type="CDD" id="cd03443">
    <property type="entry name" value="PaaI_thioesterase"/>
    <property type="match status" value="1"/>
</dbReference>
<feature type="compositionally biased region" description="Polar residues" evidence="2">
    <location>
        <begin position="1"/>
        <end position="15"/>
    </location>
</feature>
<keyword evidence="4" id="KW-1185">Reference proteome</keyword>
<organism evidence="3 4">
    <name type="scientific">Gymnopus androsaceus JB14</name>
    <dbReference type="NCBI Taxonomy" id="1447944"/>
    <lineage>
        <taxon>Eukaryota</taxon>
        <taxon>Fungi</taxon>
        <taxon>Dikarya</taxon>
        <taxon>Basidiomycota</taxon>
        <taxon>Agaricomycotina</taxon>
        <taxon>Agaricomycetes</taxon>
        <taxon>Agaricomycetidae</taxon>
        <taxon>Agaricales</taxon>
        <taxon>Marasmiineae</taxon>
        <taxon>Omphalotaceae</taxon>
        <taxon>Gymnopus</taxon>
    </lineage>
</organism>
<dbReference type="InterPro" id="IPR039298">
    <property type="entry name" value="ACOT13"/>
</dbReference>
<dbReference type="SUPFAM" id="SSF54637">
    <property type="entry name" value="Thioesterase/thiol ester dehydrase-isomerase"/>
    <property type="match status" value="1"/>
</dbReference>
<dbReference type="EMBL" id="ML769419">
    <property type="protein sequence ID" value="KAE9404179.1"/>
    <property type="molecule type" value="Genomic_DNA"/>
</dbReference>
<feature type="compositionally biased region" description="Low complexity" evidence="2">
    <location>
        <begin position="28"/>
        <end position="42"/>
    </location>
</feature>
<evidence type="ECO:0000256" key="2">
    <source>
        <dbReference type="SAM" id="MobiDB-lite"/>
    </source>
</evidence>
<dbReference type="GO" id="GO:0047617">
    <property type="term" value="F:fatty acyl-CoA hydrolase activity"/>
    <property type="evidence" value="ECO:0007669"/>
    <property type="project" value="InterPro"/>
</dbReference>
<evidence type="ECO:0000256" key="1">
    <source>
        <dbReference type="ARBA" id="ARBA00022801"/>
    </source>
</evidence>
<keyword evidence="1" id="KW-0378">Hydrolase</keyword>
<dbReference type="OrthoDB" id="2831072at2759"/>
<gene>
    <name evidence="3" type="ORF">BT96DRAFT_973358</name>
</gene>